<dbReference type="PATRIC" id="fig|1345697.3.peg.169"/>
<dbReference type="KEGG" id="gjf:M493_01185"/>
<name>S5YV80_GEOG3</name>
<proteinExistence type="predicted"/>
<dbReference type="HOGENOM" id="CLU_3153265_0_0_9"/>
<dbReference type="Proteomes" id="UP000015500">
    <property type="component" value="Chromosome"/>
</dbReference>
<sequence>MIGVGLAPPMFDERQSEKPAAESILWLAEIGPDGPNGGFFQDGKRIDW</sequence>
<protein>
    <recommendedName>
        <fullName evidence="3">Short-chain dehydrogenase</fullName>
    </recommendedName>
</protein>
<gene>
    <name evidence="1" type="ORF">M493_01185</name>
</gene>
<reference evidence="1 2" key="1">
    <citation type="journal article" date="2014" name="Genome Announc.">
        <title>Complete Genome Sequence of the Thermophilic Polychlorinated Biphenyl Degrader Geobacillus sp. Strain JF8 (NBRC 109937).</title>
        <authorList>
            <person name="Shintani M."/>
            <person name="Ohtsubo Y."/>
            <person name="Fukuda K."/>
            <person name="Hosoyama A."/>
            <person name="Ohji S."/>
            <person name="Yamazoe A."/>
            <person name="Fujita N."/>
            <person name="Nagata Y."/>
            <person name="Tsuda M."/>
            <person name="Hatta T."/>
            <person name="Kimbara K."/>
        </authorList>
    </citation>
    <scope>NUCLEOTIDE SEQUENCE [LARGE SCALE GENOMIC DNA]</scope>
    <source>
        <strain evidence="1 2">JF8</strain>
    </source>
</reference>
<accession>S5YV80</accession>
<dbReference type="AlphaFoldDB" id="S5YV80"/>
<evidence type="ECO:0000313" key="1">
    <source>
        <dbReference type="EMBL" id="AGT30599.1"/>
    </source>
</evidence>
<evidence type="ECO:0000313" key="2">
    <source>
        <dbReference type="Proteomes" id="UP000015500"/>
    </source>
</evidence>
<dbReference type="STRING" id="1921421.M493_01185"/>
<keyword evidence="2" id="KW-1185">Reference proteome</keyword>
<organism evidence="1 2">
    <name type="scientific">Geobacillus genomosp. 3</name>
    <dbReference type="NCBI Taxonomy" id="1921421"/>
    <lineage>
        <taxon>Bacteria</taxon>
        <taxon>Bacillati</taxon>
        <taxon>Bacillota</taxon>
        <taxon>Bacilli</taxon>
        <taxon>Bacillales</taxon>
        <taxon>Anoxybacillaceae</taxon>
        <taxon>Geobacillus</taxon>
    </lineage>
</organism>
<evidence type="ECO:0008006" key="3">
    <source>
        <dbReference type="Google" id="ProtNLM"/>
    </source>
</evidence>
<dbReference type="EMBL" id="CP006254">
    <property type="protein sequence ID" value="AGT30599.1"/>
    <property type="molecule type" value="Genomic_DNA"/>
</dbReference>